<dbReference type="AlphaFoldDB" id="A0A947DCF4"/>
<dbReference type="InterPro" id="IPR050557">
    <property type="entry name" value="RTX_toxin/Mannuronan_C5-epim"/>
</dbReference>
<reference evidence="3" key="1">
    <citation type="submission" date="2020-11" db="EMBL/GenBank/DDBJ databases">
        <authorList>
            <person name="Konstantinou D."/>
            <person name="Gkelis S."/>
            <person name="Popin R."/>
            <person name="Fewer D."/>
            <person name="Sivonen K."/>
        </authorList>
    </citation>
    <scope>NUCLEOTIDE SEQUENCE</scope>
    <source>
        <strain evidence="3">TAU-MAC 1115</strain>
    </source>
</reference>
<dbReference type="GO" id="GO:0005615">
    <property type="term" value="C:extracellular space"/>
    <property type="evidence" value="ECO:0007669"/>
    <property type="project" value="InterPro"/>
</dbReference>
<proteinExistence type="predicted"/>
<evidence type="ECO:0008006" key="5">
    <source>
        <dbReference type="Google" id="ProtNLM"/>
    </source>
</evidence>
<reference evidence="3" key="2">
    <citation type="journal article" date="2021" name="Mar. Drugs">
        <title>Genome Reduction and Secondary Metabolism of the Marine Sponge-Associated Cyanobacterium Leptothoe.</title>
        <authorList>
            <person name="Konstantinou D."/>
            <person name="Popin R.V."/>
            <person name="Fewer D.P."/>
            <person name="Sivonen K."/>
            <person name="Gkelis S."/>
        </authorList>
    </citation>
    <scope>NUCLEOTIDE SEQUENCE</scope>
    <source>
        <strain evidence="3">TAU-MAC 1115</strain>
    </source>
</reference>
<dbReference type="Proteomes" id="UP000717364">
    <property type="component" value="Unassembled WGS sequence"/>
</dbReference>
<dbReference type="Pfam" id="PF00353">
    <property type="entry name" value="HemolysinCabind"/>
    <property type="match status" value="2"/>
</dbReference>
<accession>A0A947DCF4</accession>
<dbReference type="InterPro" id="IPR018511">
    <property type="entry name" value="Hemolysin-typ_Ca-bd_CS"/>
</dbReference>
<dbReference type="InterPro" id="IPR011049">
    <property type="entry name" value="Serralysin-like_metalloprot_C"/>
</dbReference>
<dbReference type="RefSeq" id="WP_215607506.1">
    <property type="nucleotide sequence ID" value="NZ_JADOES010000004.1"/>
</dbReference>
<evidence type="ECO:0000313" key="4">
    <source>
        <dbReference type="Proteomes" id="UP000717364"/>
    </source>
</evidence>
<sequence>MASTTLFMKPTGAVSYTPNYVRAESEGVAFSNYSLTTTDSLTNSETKALVKGGVATAISDAFAFFSGDSNFATIFGASEASGEGIDGGYRGSSSSETEVVVTFDVSDRQPLSFDFSTYIDLEAKEIENPDAEYNRATAKTAFLVLDTSQPKAKVLDYFGFRGRLVTSKQIGNIRKGKSTGIRTALSNIEKNLVKDVGGNNGNDFISADFSGTYEKTFKQDVSRVTIVQLTESETKFAGDTLIGNLGPGVIYGTIRRDKLHGTNRQDRIYGSLGNDRIYGRSGDDILEGGLGKDRLWGNAGNDKIHGGDGNDVIWGGSGSDLLAGGDDADTFVFNRLKAGEVDKILDFEVGTDKILVQGVDSSAVKRRLFQNITDTSSGAQFTSKTGGQVLFSGVTVAELGSADVLFA</sequence>
<evidence type="ECO:0000313" key="3">
    <source>
        <dbReference type="EMBL" id="MBT9314438.1"/>
    </source>
</evidence>
<dbReference type="PANTHER" id="PTHR38340">
    <property type="entry name" value="S-LAYER PROTEIN"/>
    <property type="match status" value="1"/>
</dbReference>
<dbReference type="PRINTS" id="PR00313">
    <property type="entry name" value="CABNDNGRPT"/>
</dbReference>
<evidence type="ECO:0000256" key="2">
    <source>
        <dbReference type="ARBA" id="ARBA00022525"/>
    </source>
</evidence>
<protein>
    <recommendedName>
        <fullName evidence="5">Calcium-binding protein</fullName>
    </recommendedName>
</protein>
<dbReference type="SUPFAM" id="SSF51120">
    <property type="entry name" value="beta-Roll"/>
    <property type="match status" value="1"/>
</dbReference>
<name>A0A947DCF4_9CYAN</name>
<keyword evidence="4" id="KW-1185">Reference proteome</keyword>
<dbReference type="InterPro" id="IPR001343">
    <property type="entry name" value="Hemolysn_Ca-bd"/>
</dbReference>
<gene>
    <name evidence="3" type="ORF">IXB50_03265</name>
</gene>
<organism evidence="3 4">
    <name type="scientific">Leptothoe spongobia TAU-MAC 1115</name>
    <dbReference type="NCBI Taxonomy" id="1967444"/>
    <lineage>
        <taxon>Bacteria</taxon>
        <taxon>Bacillati</taxon>
        <taxon>Cyanobacteriota</taxon>
        <taxon>Cyanophyceae</taxon>
        <taxon>Nodosilineales</taxon>
        <taxon>Cymatolegaceae</taxon>
        <taxon>Leptothoe</taxon>
        <taxon>Leptothoe spongobia</taxon>
    </lineage>
</organism>
<dbReference type="PROSITE" id="PS00330">
    <property type="entry name" value="HEMOLYSIN_CALCIUM"/>
    <property type="match status" value="3"/>
</dbReference>
<comment type="caution">
    <text evidence="3">The sequence shown here is derived from an EMBL/GenBank/DDBJ whole genome shotgun (WGS) entry which is preliminary data.</text>
</comment>
<dbReference type="PANTHER" id="PTHR38340:SF1">
    <property type="entry name" value="S-LAYER PROTEIN"/>
    <property type="match status" value="1"/>
</dbReference>
<keyword evidence="2" id="KW-0964">Secreted</keyword>
<evidence type="ECO:0000256" key="1">
    <source>
        <dbReference type="ARBA" id="ARBA00004613"/>
    </source>
</evidence>
<dbReference type="Gene3D" id="2.150.10.10">
    <property type="entry name" value="Serralysin-like metalloprotease, C-terminal"/>
    <property type="match status" value="2"/>
</dbReference>
<dbReference type="GO" id="GO:0005509">
    <property type="term" value="F:calcium ion binding"/>
    <property type="evidence" value="ECO:0007669"/>
    <property type="project" value="InterPro"/>
</dbReference>
<comment type="subcellular location">
    <subcellularLocation>
        <location evidence="1">Secreted</location>
    </subcellularLocation>
</comment>
<dbReference type="EMBL" id="JADOES010000004">
    <property type="protein sequence ID" value="MBT9314438.1"/>
    <property type="molecule type" value="Genomic_DNA"/>
</dbReference>